<feature type="compositionally biased region" description="Low complexity" evidence="1">
    <location>
        <begin position="115"/>
        <end position="125"/>
    </location>
</feature>
<proteinExistence type="predicted"/>
<protein>
    <submittedName>
        <fullName evidence="2">Uncharacterized protein</fullName>
    </submittedName>
</protein>
<reference evidence="2 3" key="1">
    <citation type="submission" date="2017-06" db="EMBL/GenBank/DDBJ databases">
        <title>Cmopartive genomic analysis of Ambrosia Fusariam Clade fungi.</title>
        <authorList>
            <person name="Stajich J.E."/>
            <person name="Carrillo J."/>
            <person name="Kijimoto T."/>
            <person name="Eskalen A."/>
            <person name="O'Donnell K."/>
            <person name="Kasson M."/>
        </authorList>
    </citation>
    <scope>NUCLEOTIDE SEQUENCE [LARGE SCALE GENOMIC DNA]</scope>
    <source>
        <strain evidence="2 3">NRRL 20438</strain>
    </source>
</reference>
<feature type="region of interest" description="Disordered" evidence="1">
    <location>
        <begin position="47"/>
        <end position="76"/>
    </location>
</feature>
<dbReference type="Proteomes" id="UP000288429">
    <property type="component" value="Unassembled WGS sequence"/>
</dbReference>
<evidence type="ECO:0000313" key="3">
    <source>
        <dbReference type="Proteomes" id="UP000288429"/>
    </source>
</evidence>
<dbReference type="EMBL" id="NIZV01000576">
    <property type="protein sequence ID" value="RSL85149.1"/>
    <property type="molecule type" value="Genomic_DNA"/>
</dbReference>
<gene>
    <name evidence="2" type="ORF">CDV31_016607</name>
</gene>
<feature type="region of interest" description="Disordered" evidence="1">
    <location>
        <begin position="110"/>
        <end position="131"/>
    </location>
</feature>
<keyword evidence="3" id="KW-1185">Reference proteome</keyword>
<feature type="compositionally biased region" description="Polar residues" evidence="1">
    <location>
        <begin position="47"/>
        <end position="65"/>
    </location>
</feature>
<sequence>MDDRDRQPPFSSPAHVPQYFWNVSPQLLFLDCHESSGALVNECLDASSTQPSSLDLPSTSASQGSWAPEPSPPWYQEAQDTPALAQTTAFIEAPLAAAALEIVQSPASQADNDFQSSSSISQNSQVPQATPPYPTVEWGIETMYTAGPFDHGISTIPFRACSSEAAKPLSMTPHSQPPIDLPRNHLSVAKSSPRCIKCWASKKKACFGTTAQSPNPIDFSDGSETVSFSANDQAIFFVAYAAGNCRFRRIYVHHIG</sequence>
<name>A0A428S5K7_9HYPO</name>
<dbReference type="AlphaFoldDB" id="A0A428S5K7"/>
<accession>A0A428S5K7</accession>
<evidence type="ECO:0000313" key="2">
    <source>
        <dbReference type="EMBL" id="RSL85149.1"/>
    </source>
</evidence>
<organism evidence="2 3">
    <name type="scientific">Fusarium ambrosium</name>
    <dbReference type="NCBI Taxonomy" id="131363"/>
    <lineage>
        <taxon>Eukaryota</taxon>
        <taxon>Fungi</taxon>
        <taxon>Dikarya</taxon>
        <taxon>Ascomycota</taxon>
        <taxon>Pezizomycotina</taxon>
        <taxon>Sordariomycetes</taxon>
        <taxon>Hypocreomycetidae</taxon>
        <taxon>Hypocreales</taxon>
        <taxon>Nectriaceae</taxon>
        <taxon>Fusarium</taxon>
        <taxon>Fusarium solani species complex</taxon>
    </lineage>
</organism>
<comment type="caution">
    <text evidence="2">The sequence shown here is derived from an EMBL/GenBank/DDBJ whole genome shotgun (WGS) entry which is preliminary data.</text>
</comment>
<evidence type="ECO:0000256" key="1">
    <source>
        <dbReference type="SAM" id="MobiDB-lite"/>
    </source>
</evidence>